<dbReference type="Proteomes" id="UP000610966">
    <property type="component" value="Unassembled WGS sequence"/>
</dbReference>
<sequence>MPKTSPPTPAILAKTRRSAIPEDPDEFFVLLKEACQGAPHSDGLIAEVTRRATQGTLGPRELHQVLLAGDHGKWAAAREAAWAAVSAAPEHAVTILNLEAQRLGGSLGMVEGMAEEGVFTAQASIGNVPAAGQVAGGASKKTARRAAALSLLAILSGFPDPTVGAAGPREAVAAFKPPQYGDREVEEWLDSEVARDHPDPMLIGALKVRRLTVRMLYLLLFEADPRGWAEARAIAWEQLRGNPLQAGGVLTLRTQAERRPSVRYLEFANTTAMAVTEDDRGPVLGEPATAVTWKGARAGAALALIAELIPPPAGQPEQRAGTGNPVGELNERAQIGTIGDLTYEVSVTGPPHQPFFTCRASCVHNAMPVSAAAGGRGKAEAKAAAAAALLEQLEDGDKAERDGTTRPVAEARGPVGITGKLLRAGCDFGYRQGRLELGPLPEPLDGWTASLEQALPGLAAAPGPWGQAARAILAAVAERRVYPSVDADGRDRWLPLLDAPLPEEVPAGFAGDVADLLLRPPGARLILGAVPYASAPRTLDDHAADWADRCAEIANPVPPKPIIIRVHPGTTPHAEIHPEELGEPELRRLRRAARQWPPLERIRRGETAINGAELIALLAAELPGITVEWPIEVARQLTVGTVLRTSGAHSSASAAHVDWRLFLDGEPLTEEEQAAVAAADGMVRLRGAWVVADPNLLRRPRPREVTGGQALAAALTGQLTLEGRPVPCVAGGELRDLVMRLRQDADSTTGIPAGLTAVLRDYQRRALDWLARVTGAGFGALLADEMGLGKTLTVIAYHLHRGGEQPTLVVCPASLLANWEREFAKFAPGVTVRRYHGLARDLEGLSPGEVVVTSYGTMTRDSDRLAAMQWELVVADEAQQIKNHRSQAARALRTLPASTRIAVTGTPVENTLSELWAILDWTNPGLFGTLTAFRERYGRAEHNPGGEAAATLARLIGPFMLRRAKSDPGVAPELPEKVVSDRFVTLTDEQAALYRAVTRQTLDQVKASTGMARRGHVLRLLQALRQICNSPAQYLRQPPTGWDPDAESARSGKLQALEELLEQALAAGDAALVFTGYVSMGHLIMSHLAARGVAADFLHGGVPVTRRQELVDRFQAGENPVLVLSVRAAGFGLNLTRARHVIHFDRPWNPAVEDQATDRAHRIGQHATVQVHHLIAEGTVEDRIAELLARKRELTEAVLSGGETAFTELDDAELTALVELSGGMT</sequence>
<dbReference type="Gene3D" id="3.40.50.300">
    <property type="entry name" value="P-loop containing nucleotide triphosphate hydrolases"/>
    <property type="match status" value="1"/>
</dbReference>
<dbReference type="InterPro" id="IPR014720">
    <property type="entry name" value="dsRBD_dom"/>
</dbReference>
<dbReference type="GO" id="GO:0003723">
    <property type="term" value="F:RNA binding"/>
    <property type="evidence" value="ECO:0007669"/>
    <property type="project" value="UniProtKB-UniRule"/>
</dbReference>
<dbReference type="InterPro" id="IPR049730">
    <property type="entry name" value="SNF2/RAD54-like_C"/>
</dbReference>
<feature type="domain" description="DRBM" evidence="3">
    <location>
        <begin position="324"/>
        <end position="395"/>
    </location>
</feature>
<dbReference type="FunFam" id="3.40.50.300:FF:000533">
    <property type="entry name" value="Helicase, Snf2 family"/>
    <property type="match status" value="1"/>
</dbReference>
<dbReference type="GO" id="GO:0016787">
    <property type="term" value="F:hydrolase activity"/>
    <property type="evidence" value="ECO:0007669"/>
    <property type="project" value="UniProtKB-KW"/>
</dbReference>
<dbReference type="InterPro" id="IPR038718">
    <property type="entry name" value="SNF2-like_sf"/>
</dbReference>
<dbReference type="SMART" id="SM00487">
    <property type="entry name" value="DEXDc"/>
    <property type="match status" value="1"/>
</dbReference>
<dbReference type="EMBL" id="BOOG01000017">
    <property type="protein sequence ID" value="GIH69828.1"/>
    <property type="molecule type" value="Genomic_DNA"/>
</dbReference>
<evidence type="ECO:0000259" key="3">
    <source>
        <dbReference type="PROSITE" id="PS50137"/>
    </source>
</evidence>
<dbReference type="PANTHER" id="PTHR10799">
    <property type="entry name" value="SNF2/RAD54 HELICASE FAMILY"/>
    <property type="match status" value="1"/>
</dbReference>
<keyword evidence="1" id="KW-0378">Hydrolase</keyword>
<dbReference type="AlphaFoldDB" id="A0A8J3VZ94"/>
<dbReference type="PROSITE" id="PS51192">
    <property type="entry name" value="HELICASE_ATP_BIND_1"/>
    <property type="match status" value="1"/>
</dbReference>
<evidence type="ECO:0000256" key="1">
    <source>
        <dbReference type="ARBA" id="ARBA00022801"/>
    </source>
</evidence>
<dbReference type="Pfam" id="PF00176">
    <property type="entry name" value="SNF2-rel_dom"/>
    <property type="match status" value="1"/>
</dbReference>
<feature type="domain" description="Helicase C-terminal" evidence="5">
    <location>
        <begin position="1056"/>
        <end position="1213"/>
    </location>
</feature>
<evidence type="ECO:0000313" key="6">
    <source>
        <dbReference type="EMBL" id="GIH69828.1"/>
    </source>
</evidence>
<evidence type="ECO:0000313" key="7">
    <source>
        <dbReference type="Proteomes" id="UP000610966"/>
    </source>
</evidence>
<name>A0A8J3VZ94_9ACTN</name>
<comment type="caution">
    <text evidence="6">The sequence shown here is derived from an EMBL/GenBank/DDBJ whole genome shotgun (WGS) entry which is preliminary data.</text>
</comment>
<dbReference type="FunFam" id="3.40.50.10810:FF:000031">
    <property type="entry name" value="Helicase, SNF2/RAD54 family"/>
    <property type="match status" value="1"/>
</dbReference>
<dbReference type="InterPro" id="IPR001650">
    <property type="entry name" value="Helicase_C-like"/>
</dbReference>
<dbReference type="SUPFAM" id="SSF52540">
    <property type="entry name" value="P-loop containing nucleoside triphosphate hydrolases"/>
    <property type="match status" value="2"/>
</dbReference>
<dbReference type="PROSITE" id="PS51194">
    <property type="entry name" value="HELICASE_CTER"/>
    <property type="match status" value="1"/>
</dbReference>
<dbReference type="SMART" id="SM00358">
    <property type="entry name" value="DSRM"/>
    <property type="match status" value="2"/>
</dbReference>
<organism evidence="6 7">
    <name type="scientific">Sphaerimonospora thailandensis</name>
    <dbReference type="NCBI Taxonomy" id="795644"/>
    <lineage>
        <taxon>Bacteria</taxon>
        <taxon>Bacillati</taxon>
        <taxon>Actinomycetota</taxon>
        <taxon>Actinomycetes</taxon>
        <taxon>Streptosporangiales</taxon>
        <taxon>Streptosporangiaceae</taxon>
        <taxon>Sphaerimonospora</taxon>
    </lineage>
</organism>
<dbReference type="SUPFAM" id="SSF54768">
    <property type="entry name" value="dsRNA-binding domain-like"/>
    <property type="match status" value="1"/>
</dbReference>
<protein>
    <recommendedName>
        <fullName evidence="8">SNF2 family DNA or RNA helicase</fullName>
    </recommendedName>
</protein>
<proteinExistence type="predicted"/>
<feature type="domain" description="DRBM" evidence="3">
    <location>
        <begin position="119"/>
        <end position="157"/>
    </location>
</feature>
<dbReference type="SMART" id="SM00490">
    <property type="entry name" value="HELICc"/>
    <property type="match status" value="1"/>
</dbReference>
<dbReference type="Gene3D" id="3.30.160.20">
    <property type="match status" value="1"/>
</dbReference>
<evidence type="ECO:0000259" key="5">
    <source>
        <dbReference type="PROSITE" id="PS51194"/>
    </source>
</evidence>
<dbReference type="InterPro" id="IPR000330">
    <property type="entry name" value="SNF2_N"/>
</dbReference>
<gene>
    <name evidence="6" type="ORF">Mth01_20810</name>
</gene>
<keyword evidence="2" id="KW-0694">RNA-binding</keyword>
<dbReference type="CDD" id="cd18793">
    <property type="entry name" value="SF2_C_SNF"/>
    <property type="match status" value="1"/>
</dbReference>
<dbReference type="Pfam" id="PF12419">
    <property type="entry name" value="DUF3670"/>
    <property type="match status" value="1"/>
</dbReference>
<reference evidence="6" key="1">
    <citation type="submission" date="2021-01" db="EMBL/GenBank/DDBJ databases">
        <title>Whole genome shotgun sequence of Sphaerimonospora thailandensis NBRC 107569.</title>
        <authorList>
            <person name="Komaki H."/>
            <person name="Tamura T."/>
        </authorList>
    </citation>
    <scope>NUCLEOTIDE SEQUENCE</scope>
    <source>
        <strain evidence="6">NBRC 107569</strain>
    </source>
</reference>
<evidence type="ECO:0000259" key="4">
    <source>
        <dbReference type="PROSITE" id="PS51192"/>
    </source>
</evidence>
<keyword evidence="7" id="KW-1185">Reference proteome</keyword>
<evidence type="ECO:0008006" key="8">
    <source>
        <dbReference type="Google" id="ProtNLM"/>
    </source>
</evidence>
<dbReference type="InterPro" id="IPR014001">
    <property type="entry name" value="Helicase_ATP-bd"/>
</dbReference>
<dbReference type="Gene3D" id="3.40.50.10810">
    <property type="entry name" value="Tandem AAA-ATPase domain"/>
    <property type="match status" value="1"/>
</dbReference>
<feature type="domain" description="Helicase ATP-binding" evidence="4">
    <location>
        <begin position="771"/>
        <end position="925"/>
    </location>
</feature>
<accession>A0A8J3VZ94</accession>
<dbReference type="Pfam" id="PF00035">
    <property type="entry name" value="dsrm"/>
    <property type="match status" value="1"/>
</dbReference>
<dbReference type="GO" id="GO:0005524">
    <property type="term" value="F:ATP binding"/>
    <property type="evidence" value="ECO:0007669"/>
    <property type="project" value="InterPro"/>
</dbReference>
<evidence type="ECO:0000256" key="2">
    <source>
        <dbReference type="PROSITE-ProRule" id="PRU00266"/>
    </source>
</evidence>
<dbReference type="PROSITE" id="PS50137">
    <property type="entry name" value="DS_RBD"/>
    <property type="match status" value="2"/>
</dbReference>
<dbReference type="InterPro" id="IPR022138">
    <property type="entry name" value="DUF3670"/>
</dbReference>
<dbReference type="InterPro" id="IPR027417">
    <property type="entry name" value="P-loop_NTPase"/>
</dbReference>
<dbReference type="Pfam" id="PF00271">
    <property type="entry name" value="Helicase_C"/>
    <property type="match status" value="1"/>
</dbReference>
<dbReference type="RefSeq" id="WP_204015072.1">
    <property type="nucleotide sequence ID" value="NZ_BOOG01000017.1"/>
</dbReference>